<comment type="similarity">
    <text evidence="2">Belongs to the G-protein coupled receptor 2 family. Mth subfamily.</text>
</comment>
<dbReference type="EMBL" id="JARQZJ010000001">
    <property type="protein sequence ID" value="KAK9869405.1"/>
    <property type="molecule type" value="Genomic_DNA"/>
</dbReference>
<evidence type="ECO:0000313" key="10">
    <source>
        <dbReference type="EMBL" id="KAK9869405.1"/>
    </source>
</evidence>
<accession>A0AAW1TNS9</accession>
<evidence type="ECO:0000256" key="6">
    <source>
        <dbReference type="ARBA" id="ARBA00023170"/>
    </source>
</evidence>
<keyword evidence="5" id="KW-0297">G-protein coupled receptor</keyword>
<evidence type="ECO:0000256" key="5">
    <source>
        <dbReference type="ARBA" id="ARBA00023040"/>
    </source>
</evidence>
<keyword evidence="3 8" id="KW-0812">Transmembrane</keyword>
<keyword evidence="11" id="KW-1185">Reference proteome</keyword>
<proteinExistence type="inferred from homology"/>
<dbReference type="PANTHER" id="PTHR46953">
    <property type="entry name" value="G-PROTEIN COUPLED RECEPTOR MTH-LIKE 1-RELATED"/>
    <property type="match status" value="1"/>
</dbReference>
<keyword evidence="7" id="KW-0807">Transducer</keyword>
<evidence type="ECO:0000256" key="4">
    <source>
        <dbReference type="ARBA" id="ARBA00022989"/>
    </source>
</evidence>
<comment type="subcellular location">
    <subcellularLocation>
        <location evidence="1">Endomembrane system</location>
        <topology evidence="1">Multi-pass membrane protein</topology>
    </subcellularLocation>
</comment>
<dbReference type="InterPro" id="IPR036272">
    <property type="entry name" value="Methuselah_N_sf"/>
</dbReference>
<feature type="transmembrane region" description="Helical" evidence="8">
    <location>
        <begin position="343"/>
        <end position="360"/>
    </location>
</feature>
<feature type="signal peptide" evidence="9">
    <location>
        <begin position="1"/>
        <end position="17"/>
    </location>
</feature>
<evidence type="ECO:0000256" key="1">
    <source>
        <dbReference type="ARBA" id="ARBA00004127"/>
    </source>
</evidence>
<comment type="caution">
    <text evidence="10">The sequence shown here is derived from an EMBL/GenBank/DDBJ whole genome shotgun (WGS) entry which is preliminary data.</text>
</comment>
<gene>
    <name evidence="10" type="ORF">WA026_003160</name>
</gene>
<dbReference type="AlphaFoldDB" id="A0AAW1TNS9"/>
<organism evidence="10 11">
    <name type="scientific">Henosepilachna vigintioctopunctata</name>
    <dbReference type="NCBI Taxonomy" id="420089"/>
    <lineage>
        <taxon>Eukaryota</taxon>
        <taxon>Metazoa</taxon>
        <taxon>Ecdysozoa</taxon>
        <taxon>Arthropoda</taxon>
        <taxon>Hexapoda</taxon>
        <taxon>Insecta</taxon>
        <taxon>Pterygota</taxon>
        <taxon>Neoptera</taxon>
        <taxon>Endopterygota</taxon>
        <taxon>Coleoptera</taxon>
        <taxon>Polyphaga</taxon>
        <taxon>Cucujiformia</taxon>
        <taxon>Coccinelloidea</taxon>
        <taxon>Coccinellidae</taxon>
        <taxon>Epilachninae</taxon>
        <taxon>Epilachnini</taxon>
        <taxon>Henosepilachna</taxon>
    </lineage>
</organism>
<dbReference type="SUPFAM" id="SSF63877">
    <property type="entry name" value="Methuselah ectodomain"/>
    <property type="match status" value="1"/>
</dbReference>
<keyword evidence="4 8" id="KW-1133">Transmembrane helix</keyword>
<keyword evidence="6" id="KW-0675">Receptor</keyword>
<dbReference type="GO" id="GO:0012505">
    <property type="term" value="C:endomembrane system"/>
    <property type="evidence" value="ECO:0007669"/>
    <property type="project" value="UniProtKB-SubCell"/>
</dbReference>
<evidence type="ECO:0008006" key="12">
    <source>
        <dbReference type="Google" id="ProtNLM"/>
    </source>
</evidence>
<evidence type="ECO:0000256" key="9">
    <source>
        <dbReference type="SAM" id="SignalP"/>
    </source>
</evidence>
<evidence type="ECO:0000256" key="7">
    <source>
        <dbReference type="ARBA" id="ARBA00023224"/>
    </source>
</evidence>
<sequence>MWAILVFFSVNFLIICGNIEEKCCDYNQIITEVNSTLLCGNSSNPRMESFFGKNAFLLKNIKGTCIELYEQHKTGIFSIDIGTKKISLQQEMNEQYFPKCCPIGHKYNKTFHSCEKSEGRDNLLISISNSTFVKIGLPECDIISDMFYQSFEDIKNHNEHILSDTRKVVGNGKFCLDETLGGDFVLRICESNAEICDKIRCIHKCCPDGQSYVNSPNCVDTFKFGVNLHSSGKVENPDDPFVVIHGTRKPFYFLDSYNFTIDRKGMLAIHMNETHKYFEVSDGQYCFEHLKRGTNNVYITLSPSSEPEIPMKFSITRWIKLISCIFLLLTISVYLIVPKMRNLFGKILLSYSVATFLMFFF</sequence>
<reference evidence="10 11" key="1">
    <citation type="submission" date="2023-03" db="EMBL/GenBank/DDBJ databases">
        <title>Genome insight into feeding habits of ladybird beetles.</title>
        <authorList>
            <person name="Li H.-S."/>
            <person name="Huang Y.-H."/>
            <person name="Pang H."/>
        </authorList>
    </citation>
    <scope>NUCLEOTIDE SEQUENCE [LARGE SCALE GENOMIC DNA]</scope>
    <source>
        <strain evidence="10">SYSU_2023b</strain>
        <tissue evidence="10">Whole body</tissue>
    </source>
</reference>
<dbReference type="InterPro" id="IPR052808">
    <property type="entry name" value="GPCR_Mth-like"/>
</dbReference>
<name>A0AAW1TNS9_9CUCU</name>
<evidence type="ECO:0000256" key="8">
    <source>
        <dbReference type="SAM" id="Phobius"/>
    </source>
</evidence>
<dbReference type="PANTHER" id="PTHR46953:SF1">
    <property type="entry name" value="G-PROTEIN COUPLED RECEPTOR MTH-LIKE 1-RELATED"/>
    <property type="match status" value="1"/>
</dbReference>
<evidence type="ECO:0000313" key="11">
    <source>
        <dbReference type="Proteomes" id="UP001431783"/>
    </source>
</evidence>
<evidence type="ECO:0000256" key="3">
    <source>
        <dbReference type="ARBA" id="ARBA00022692"/>
    </source>
</evidence>
<keyword evidence="8" id="KW-0472">Membrane</keyword>
<feature type="chain" id="PRO_5043968411" description="Methuselah N-terminal domain-containing protein" evidence="9">
    <location>
        <begin position="18"/>
        <end position="361"/>
    </location>
</feature>
<keyword evidence="9" id="KW-0732">Signal</keyword>
<dbReference type="Proteomes" id="UP001431783">
    <property type="component" value="Unassembled WGS sequence"/>
</dbReference>
<evidence type="ECO:0000256" key="2">
    <source>
        <dbReference type="ARBA" id="ARBA00008979"/>
    </source>
</evidence>
<feature type="transmembrane region" description="Helical" evidence="8">
    <location>
        <begin position="318"/>
        <end position="337"/>
    </location>
</feature>
<dbReference type="GO" id="GO:0004930">
    <property type="term" value="F:G protein-coupled receptor activity"/>
    <property type="evidence" value="ECO:0007669"/>
    <property type="project" value="UniProtKB-KW"/>
</dbReference>
<protein>
    <recommendedName>
        <fullName evidence="12">Methuselah N-terminal domain-containing protein</fullName>
    </recommendedName>
</protein>